<dbReference type="InterPro" id="IPR037175">
    <property type="entry name" value="KFase_sf"/>
</dbReference>
<dbReference type="InterPro" id="IPR007325">
    <property type="entry name" value="KFase/CYL"/>
</dbReference>
<evidence type="ECO:0000313" key="2">
    <source>
        <dbReference type="Proteomes" id="UP000279994"/>
    </source>
</evidence>
<reference evidence="1 2" key="1">
    <citation type="submission" date="2018-11" db="EMBL/GenBank/DDBJ databases">
        <authorList>
            <person name="Li F."/>
        </authorList>
    </citation>
    <scope>NUCLEOTIDE SEQUENCE [LARGE SCALE GENOMIC DNA]</scope>
    <source>
        <strain evidence="1 2">Gsoil 818</strain>
    </source>
</reference>
<dbReference type="RefSeq" id="WP_123224406.1">
    <property type="nucleotide sequence ID" value="NZ_RJSF01000044.1"/>
</dbReference>
<evidence type="ECO:0000313" key="1">
    <source>
        <dbReference type="EMBL" id="RNM12643.1"/>
    </source>
</evidence>
<accession>A0A3N0GJL5</accession>
<dbReference type="GO" id="GO:0004061">
    <property type="term" value="F:arylformamidase activity"/>
    <property type="evidence" value="ECO:0007669"/>
    <property type="project" value="InterPro"/>
</dbReference>
<dbReference type="GO" id="GO:0019441">
    <property type="term" value="P:L-tryptophan catabolic process to kynurenine"/>
    <property type="evidence" value="ECO:0007669"/>
    <property type="project" value="InterPro"/>
</dbReference>
<proteinExistence type="predicted"/>
<dbReference type="PANTHER" id="PTHR34861:SF10">
    <property type="entry name" value="CYCLASE"/>
    <property type="match status" value="1"/>
</dbReference>
<comment type="caution">
    <text evidence="1">The sequence shown here is derived from an EMBL/GenBank/DDBJ whole genome shotgun (WGS) entry which is preliminary data.</text>
</comment>
<dbReference type="EMBL" id="RJSF01000044">
    <property type="protein sequence ID" value="RNM12643.1"/>
    <property type="molecule type" value="Genomic_DNA"/>
</dbReference>
<organism evidence="1 2">
    <name type="scientific">Nocardioides pocheonensis</name>
    <dbReference type="NCBI Taxonomy" id="661485"/>
    <lineage>
        <taxon>Bacteria</taxon>
        <taxon>Bacillati</taxon>
        <taxon>Actinomycetota</taxon>
        <taxon>Actinomycetes</taxon>
        <taxon>Propionibacteriales</taxon>
        <taxon>Nocardioidaceae</taxon>
        <taxon>Nocardioides</taxon>
    </lineage>
</organism>
<dbReference type="OrthoDB" id="7067800at2"/>
<dbReference type="PANTHER" id="PTHR34861">
    <property type="match status" value="1"/>
</dbReference>
<gene>
    <name evidence="1" type="ORF">EFL26_18720</name>
</gene>
<dbReference type="SUPFAM" id="SSF102198">
    <property type="entry name" value="Putative cyclase"/>
    <property type="match status" value="1"/>
</dbReference>
<dbReference type="AlphaFoldDB" id="A0A3N0GJL5"/>
<name>A0A3N0GJL5_9ACTN</name>
<dbReference type="Proteomes" id="UP000279994">
    <property type="component" value="Unassembled WGS sequence"/>
</dbReference>
<dbReference type="Gene3D" id="3.50.30.50">
    <property type="entry name" value="Putative cyclase"/>
    <property type="match status" value="1"/>
</dbReference>
<keyword evidence="2" id="KW-1185">Reference proteome</keyword>
<dbReference type="Pfam" id="PF04199">
    <property type="entry name" value="Cyclase"/>
    <property type="match status" value="1"/>
</dbReference>
<sequence length="333" mass="35649">MTEVRSSPAVGRVLPSTEEESVALVDDLCLRYRNWGRWGQDDQRGTLNFITAEALIYAASMIRIGRVVSCGLPFNSDGPQSGGFGGRTNPVHWMLQDGGDIALGAQDHLGVCRYTDDAVSMPLQSGTQWDALAHIFYRGEMYNGHGLEHVTSTGATLNSIDRIADGVVGRGILLDIPRYRGVEWLEAGQSIDDVELAACATAQGVDVRSGDIVLIRTGQIAQVRATGSWGEYDSGPAPGLGVHAAHWFVENEIAALAADTWGTEVLPNDTPGIFQPLHLILLVNAGMTIGEIFDLEALAQTCAELGRYDFFFSAPPLPITGAVGSPVNPLAIF</sequence>
<protein>
    <submittedName>
        <fullName evidence="1">Cyclase family protein</fullName>
    </submittedName>
</protein>